<dbReference type="PANTHER" id="PTHR34858:SF1">
    <property type="entry name" value="CYSO-CYSTEINE PEPTIDASE"/>
    <property type="match status" value="1"/>
</dbReference>
<evidence type="ECO:0000313" key="8">
    <source>
        <dbReference type="Proteomes" id="UP000284395"/>
    </source>
</evidence>
<dbReference type="GO" id="GO:0008235">
    <property type="term" value="F:metalloexopeptidase activity"/>
    <property type="evidence" value="ECO:0007669"/>
    <property type="project" value="TreeGrafter"/>
</dbReference>
<dbReference type="Gene3D" id="3.40.140.10">
    <property type="entry name" value="Cytidine Deaminase, domain 2"/>
    <property type="match status" value="1"/>
</dbReference>
<comment type="caution">
    <text evidence="7">The sequence shown here is derived from an EMBL/GenBank/DDBJ whole genome shotgun (WGS) entry which is preliminary data.</text>
</comment>
<name>A0A420EK29_9SPHN</name>
<evidence type="ECO:0000256" key="2">
    <source>
        <dbReference type="ARBA" id="ARBA00022723"/>
    </source>
</evidence>
<protein>
    <submittedName>
        <fullName evidence="7">M67 family peptidase</fullName>
    </submittedName>
</protein>
<dbReference type="EMBL" id="RAPF01000004">
    <property type="protein sequence ID" value="RKF21081.1"/>
    <property type="molecule type" value="Genomic_DNA"/>
</dbReference>
<proteinExistence type="predicted"/>
<dbReference type="PROSITE" id="PS50249">
    <property type="entry name" value="MPN"/>
    <property type="match status" value="1"/>
</dbReference>
<keyword evidence="2" id="KW-0479">Metal-binding</keyword>
<dbReference type="SUPFAM" id="SSF102712">
    <property type="entry name" value="JAB1/MPN domain"/>
    <property type="match status" value="1"/>
</dbReference>
<dbReference type="AlphaFoldDB" id="A0A420EK29"/>
<evidence type="ECO:0000256" key="5">
    <source>
        <dbReference type="ARBA" id="ARBA00023049"/>
    </source>
</evidence>
<dbReference type="InterPro" id="IPR037518">
    <property type="entry name" value="MPN"/>
</dbReference>
<feature type="domain" description="MPN" evidence="6">
    <location>
        <begin position="1"/>
        <end position="119"/>
    </location>
</feature>
<keyword evidence="3" id="KW-0378">Hydrolase</keyword>
<organism evidence="7 8">
    <name type="scientific">Altericroceibacterium spongiae</name>
    <dbReference type="NCBI Taxonomy" id="2320269"/>
    <lineage>
        <taxon>Bacteria</taxon>
        <taxon>Pseudomonadati</taxon>
        <taxon>Pseudomonadota</taxon>
        <taxon>Alphaproteobacteria</taxon>
        <taxon>Sphingomonadales</taxon>
        <taxon>Erythrobacteraceae</taxon>
        <taxon>Altericroceibacterium</taxon>
    </lineage>
</organism>
<gene>
    <name evidence="7" type="ORF">D6851_09085</name>
</gene>
<reference evidence="7 8" key="1">
    <citation type="submission" date="2018-09" db="EMBL/GenBank/DDBJ databases">
        <title>Altererythrobacter spongiae sp. nov., isolated from a marine sponge.</title>
        <authorList>
            <person name="Zhuang L."/>
            <person name="Luo L."/>
        </authorList>
    </citation>
    <scope>NUCLEOTIDE SEQUENCE [LARGE SCALE GENOMIC DNA]</scope>
    <source>
        <strain evidence="7 8">HN-Y73</strain>
    </source>
</reference>
<evidence type="ECO:0000313" key="7">
    <source>
        <dbReference type="EMBL" id="RKF21081.1"/>
    </source>
</evidence>
<keyword evidence="5" id="KW-0482">Metalloprotease</keyword>
<dbReference type="Proteomes" id="UP000284395">
    <property type="component" value="Unassembled WGS sequence"/>
</dbReference>
<evidence type="ECO:0000259" key="6">
    <source>
        <dbReference type="PROSITE" id="PS50249"/>
    </source>
</evidence>
<keyword evidence="1" id="KW-0645">Protease</keyword>
<dbReference type="GO" id="GO:0008270">
    <property type="term" value="F:zinc ion binding"/>
    <property type="evidence" value="ECO:0007669"/>
    <property type="project" value="TreeGrafter"/>
</dbReference>
<dbReference type="OrthoDB" id="9802958at2"/>
<dbReference type="GO" id="GO:0006508">
    <property type="term" value="P:proteolysis"/>
    <property type="evidence" value="ECO:0007669"/>
    <property type="project" value="UniProtKB-KW"/>
</dbReference>
<dbReference type="CDD" id="cd08070">
    <property type="entry name" value="MPN_like"/>
    <property type="match status" value="1"/>
</dbReference>
<dbReference type="InterPro" id="IPR051929">
    <property type="entry name" value="VirAsm_ModProt"/>
</dbReference>
<dbReference type="RefSeq" id="WP_120324579.1">
    <property type="nucleotide sequence ID" value="NZ_RAPF01000004.1"/>
</dbReference>
<keyword evidence="8" id="KW-1185">Reference proteome</keyword>
<dbReference type="Pfam" id="PF14464">
    <property type="entry name" value="Prok-JAB"/>
    <property type="match status" value="1"/>
</dbReference>
<accession>A0A420EK29</accession>
<evidence type="ECO:0000256" key="4">
    <source>
        <dbReference type="ARBA" id="ARBA00022833"/>
    </source>
</evidence>
<evidence type="ECO:0000256" key="1">
    <source>
        <dbReference type="ARBA" id="ARBA00022670"/>
    </source>
</evidence>
<keyword evidence="4" id="KW-0862">Zinc</keyword>
<dbReference type="PANTHER" id="PTHR34858">
    <property type="entry name" value="CYSO-CYSTEINE PEPTIDASE"/>
    <property type="match status" value="1"/>
</dbReference>
<sequence>MRMAAADALPQEACGLLLGASGIIDRAVPVRNVAAEPLRHFEIDPQALIDAHRAERQGGPELIGYFHSHPVGRAAPSPTDRARASGDGKVWAIIAKDDVTFWTDDPEGFAELSYRITDS</sequence>
<dbReference type="InterPro" id="IPR028090">
    <property type="entry name" value="JAB_dom_prok"/>
</dbReference>
<evidence type="ECO:0000256" key="3">
    <source>
        <dbReference type="ARBA" id="ARBA00022801"/>
    </source>
</evidence>